<name>A0A1V3NCB1_9GAMM</name>
<dbReference type="GO" id="GO:0016491">
    <property type="term" value="F:oxidoreductase activity"/>
    <property type="evidence" value="ECO:0007669"/>
    <property type="project" value="InterPro"/>
</dbReference>
<keyword evidence="2" id="KW-1185">Reference proteome</keyword>
<reference evidence="1 2" key="1">
    <citation type="submission" date="2017-02" db="EMBL/GenBank/DDBJ databases">
        <title>Genomic diversity within the haloalkaliphilic genus Thioalkalivibrio.</title>
        <authorList>
            <person name="Ahn A.-C."/>
            <person name="Meier-Kolthoff J."/>
            <person name="Overmars L."/>
            <person name="Richter M."/>
            <person name="Woyke T."/>
            <person name="Sorokin D.Y."/>
            <person name="Muyzer G."/>
        </authorList>
    </citation>
    <scope>NUCLEOTIDE SEQUENCE [LARGE SCALE GENOMIC DNA]</scope>
    <source>
        <strain evidence="1 2">ALJD</strain>
    </source>
</reference>
<keyword evidence="1" id="KW-0808">Transferase</keyword>
<dbReference type="NCBIfam" id="NF041278">
    <property type="entry name" value="CmcJ_NvfI_EfuI"/>
    <property type="match status" value="1"/>
</dbReference>
<dbReference type="AlphaFoldDB" id="A0A1V3NCB1"/>
<dbReference type="Proteomes" id="UP000189462">
    <property type="component" value="Unassembled WGS sequence"/>
</dbReference>
<proteinExistence type="predicted"/>
<accession>A0A1V3NCB1</accession>
<evidence type="ECO:0000313" key="2">
    <source>
        <dbReference type="Proteomes" id="UP000189462"/>
    </source>
</evidence>
<organism evidence="1 2">
    <name type="scientific">Thioalkalivibrio denitrificans</name>
    <dbReference type="NCBI Taxonomy" id="108003"/>
    <lineage>
        <taxon>Bacteria</taxon>
        <taxon>Pseudomonadati</taxon>
        <taxon>Pseudomonadota</taxon>
        <taxon>Gammaproteobacteria</taxon>
        <taxon>Chromatiales</taxon>
        <taxon>Ectothiorhodospiraceae</taxon>
        <taxon>Thioalkalivibrio</taxon>
    </lineage>
</organism>
<evidence type="ECO:0000313" key="1">
    <source>
        <dbReference type="EMBL" id="OOG22681.1"/>
    </source>
</evidence>
<dbReference type="EMBL" id="MVBK01000099">
    <property type="protein sequence ID" value="OOG22681.1"/>
    <property type="molecule type" value="Genomic_DNA"/>
</dbReference>
<dbReference type="PANTHER" id="PTHR34598">
    <property type="entry name" value="BLL6449 PROTEIN"/>
    <property type="match status" value="1"/>
</dbReference>
<dbReference type="STRING" id="108003.B1C78_14535"/>
<dbReference type="GO" id="GO:0008168">
    <property type="term" value="F:methyltransferase activity"/>
    <property type="evidence" value="ECO:0007669"/>
    <property type="project" value="UniProtKB-KW"/>
</dbReference>
<gene>
    <name evidence="1" type="ORF">B1C78_14535</name>
</gene>
<sequence length="290" mass="32737">MRSLAGPLSNGLIPGRRDSTSAVLGFLPETDESPVQYAYPPPPGVPWENAGYDHRSVEIVDARRLRVRPWVDSMGFDLWDAPSAVRDFRDHKVVREIYYAEARELALMVTGGREAYVFDHLVRRRGPGRTPLNFGRGSADGFAPANGRLHNDFTEASGRQRLALDLPDPDARRNVQSFCIINIWRPINGPVLDAPLALCDARTVSTGDLVEGEVRYPNRTGWIYLCRHSPWQRWYYYSAMDRNEALVFKQYDSVLSGVSRFTPHGAFDHPQAPPDAPPRESIEVRCLVTF</sequence>
<dbReference type="PANTHER" id="PTHR34598:SF3">
    <property type="entry name" value="OXIDOREDUCTASE AN1597"/>
    <property type="match status" value="1"/>
</dbReference>
<protein>
    <submittedName>
        <fullName evidence="1">Methyltransferase</fullName>
    </submittedName>
</protein>
<dbReference type="GO" id="GO:0032259">
    <property type="term" value="P:methylation"/>
    <property type="evidence" value="ECO:0007669"/>
    <property type="project" value="UniProtKB-KW"/>
</dbReference>
<keyword evidence="1" id="KW-0489">Methyltransferase</keyword>
<dbReference type="InterPro" id="IPR044053">
    <property type="entry name" value="AsaB-like"/>
</dbReference>
<comment type="caution">
    <text evidence="1">The sequence shown here is derived from an EMBL/GenBank/DDBJ whole genome shotgun (WGS) entry which is preliminary data.</text>
</comment>